<keyword evidence="8" id="KW-1185">Reference proteome</keyword>
<gene>
    <name evidence="7" type="ORF">HN018_02160</name>
</gene>
<feature type="domain" description="ABC transporter" evidence="6">
    <location>
        <begin position="16"/>
        <end position="254"/>
    </location>
</feature>
<evidence type="ECO:0000256" key="5">
    <source>
        <dbReference type="ARBA" id="ARBA00022840"/>
    </source>
</evidence>
<dbReference type="CDD" id="cd03216">
    <property type="entry name" value="ABC_Carb_Monos_I"/>
    <property type="match status" value="1"/>
</dbReference>
<accession>A0A6M8HHZ3</accession>
<evidence type="ECO:0000313" key="7">
    <source>
        <dbReference type="EMBL" id="QKE89009.1"/>
    </source>
</evidence>
<dbReference type="PANTHER" id="PTHR43790">
    <property type="entry name" value="CARBOHYDRATE TRANSPORT ATP-BINDING PROTEIN MG119-RELATED"/>
    <property type="match status" value="1"/>
</dbReference>
<dbReference type="Pfam" id="PF00005">
    <property type="entry name" value="ABC_tran"/>
    <property type="match status" value="2"/>
</dbReference>
<dbReference type="KEGG" id="lck:HN018_02160"/>
<protein>
    <submittedName>
        <fullName evidence="7">Sugar ABC transporter ATP-binding protein</fullName>
    </submittedName>
</protein>
<dbReference type="SUPFAM" id="SSF52540">
    <property type="entry name" value="P-loop containing nucleoside triphosphate hydrolases"/>
    <property type="match status" value="2"/>
</dbReference>
<proteinExistence type="predicted"/>
<feature type="domain" description="ABC transporter" evidence="6">
    <location>
        <begin position="267"/>
        <end position="510"/>
    </location>
</feature>
<organism evidence="7 8">
    <name type="scientific">Lichenicola cladoniae</name>
    <dbReference type="NCBI Taxonomy" id="1484109"/>
    <lineage>
        <taxon>Bacteria</taxon>
        <taxon>Pseudomonadati</taxon>
        <taxon>Pseudomonadota</taxon>
        <taxon>Alphaproteobacteria</taxon>
        <taxon>Acetobacterales</taxon>
        <taxon>Acetobacteraceae</taxon>
        <taxon>Lichenicola</taxon>
    </lineage>
</organism>
<keyword evidence="2" id="KW-0762">Sugar transport</keyword>
<dbReference type="Proteomes" id="UP000500767">
    <property type="component" value="Chromosome"/>
</dbReference>
<keyword evidence="5 7" id="KW-0067">ATP-binding</keyword>
<reference evidence="7 8" key="1">
    <citation type="journal article" date="2014" name="World J. Microbiol. Biotechnol.">
        <title>Biodiversity and physiological characteristics of Antarctic and Arctic lichens-associated bacteria.</title>
        <authorList>
            <person name="Lee Y.M."/>
            <person name="Kim E.H."/>
            <person name="Lee H.K."/>
            <person name="Hong S.G."/>
        </authorList>
    </citation>
    <scope>NUCLEOTIDE SEQUENCE [LARGE SCALE GENOMIC DNA]</scope>
    <source>
        <strain evidence="7 8">PAMC 26569</strain>
    </source>
</reference>
<dbReference type="RefSeq" id="WP_171836736.1">
    <property type="nucleotide sequence ID" value="NZ_CP053708.1"/>
</dbReference>
<dbReference type="InterPro" id="IPR027417">
    <property type="entry name" value="P-loop_NTPase"/>
</dbReference>
<dbReference type="InterPro" id="IPR050107">
    <property type="entry name" value="ABC_carbohydrate_import_ATPase"/>
</dbReference>
<dbReference type="CDD" id="cd03215">
    <property type="entry name" value="ABC_Carb_Monos_II"/>
    <property type="match status" value="1"/>
</dbReference>
<evidence type="ECO:0000313" key="8">
    <source>
        <dbReference type="Proteomes" id="UP000500767"/>
    </source>
</evidence>
<evidence type="ECO:0000256" key="1">
    <source>
        <dbReference type="ARBA" id="ARBA00022448"/>
    </source>
</evidence>
<dbReference type="InterPro" id="IPR003593">
    <property type="entry name" value="AAA+_ATPase"/>
</dbReference>
<dbReference type="EMBL" id="CP053708">
    <property type="protein sequence ID" value="QKE89009.1"/>
    <property type="molecule type" value="Genomic_DNA"/>
</dbReference>
<evidence type="ECO:0000256" key="4">
    <source>
        <dbReference type="ARBA" id="ARBA00022741"/>
    </source>
</evidence>
<dbReference type="SMART" id="SM00382">
    <property type="entry name" value="AAA"/>
    <property type="match status" value="2"/>
</dbReference>
<dbReference type="GO" id="GO:0016887">
    <property type="term" value="F:ATP hydrolysis activity"/>
    <property type="evidence" value="ECO:0007669"/>
    <property type="project" value="InterPro"/>
</dbReference>
<dbReference type="PROSITE" id="PS00211">
    <property type="entry name" value="ABC_TRANSPORTER_1"/>
    <property type="match status" value="1"/>
</dbReference>
<dbReference type="GO" id="GO:0005524">
    <property type="term" value="F:ATP binding"/>
    <property type="evidence" value="ECO:0007669"/>
    <property type="project" value="UniProtKB-KW"/>
</dbReference>
<evidence type="ECO:0000256" key="3">
    <source>
        <dbReference type="ARBA" id="ARBA00022737"/>
    </source>
</evidence>
<evidence type="ECO:0000256" key="2">
    <source>
        <dbReference type="ARBA" id="ARBA00022597"/>
    </source>
</evidence>
<dbReference type="AlphaFoldDB" id="A0A6M8HHZ3"/>
<dbReference type="Gene3D" id="3.40.50.300">
    <property type="entry name" value="P-loop containing nucleotide triphosphate hydrolases"/>
    <property type="match status" value="2"/>
</dbReference>
<keyword evidence="3" id="KW-0677">Repeat</keyword>
<dbReference type="PANTHER" id="PTHR43790:SF9">
    <property type="entry name" value="GALACTOFURANOSE TRANSPORTER ATP-BINDING PROTEIN YTFR"/>
    <property type="match status" value="1"/>
</dbReference>
<sequence>MSRQSSERGQAVTGHYRASDITKSYGSVSVLRGISVSLEPGRIHTMMGENGAGKSTLFKVMSGIVRPNTGRLTLDDRSIAFASPHEAHAHGIYLVPQEPALMPELSVAETMFVGQLPTTGKLVRRVDWTTMKMRARAALDTLGLDIAVDAPARLLSIAQQQQVECAKALLRGCRVILFDEPTSPLTTHEVQHLFATMRRLRDEGYTLAFISHRMDEVLEISDDISVLRDGVLVDSVRHEQFDRTRLLSQMVGREMRTIPRRSWSCATDQPALTVSNLGRAGTFSDVSFTLHRGEILGLAGLVGAGRTEIAEAIFALRPHDSGTVTLNGEMISDLPTDEIIRKGLVYAPEDRARHGAILQMTIAENVTSGLIERVRHRLGLMDRADEDRIGADTVQRYRVRCAGTDQTLRQLSGGNQQKVVFGKWMGLSPTVAILDEPTRGVDVGAKEEIYELIESLAKDGIAILVISSEMEELVRLCDRIVSVYEGRIVAELSGDAITPERVARSYLSHAGDVQDIAA</sequence>
<name>A0A6M8HHZ3_9PROT</name>
<dbReference type="InterPro" id="IPR017871">
    <property type="entry name" value="ABC_transporter-like_CS"/>
</dbReference>
<keyword evidence="1" id="KW-0813">Transport</keyword>
<dbReference type="PROSITE" id="PS50893">
    <property type="entry name" value="ABC_TRANSPORTER_2"/>
    <property type="match status" value="2"/>
</dbReference>
<dbReference type="InterPro" id="IPR003439">
    <property type="entry name" value="ABC_transporter-like_ATP-bd"/>
</dbReference>
<keyword evidence="4" id="KW-0547">Nucleotide-binding</keyword>
<evidence type="ECO:0000259" key="6">
    <source>
        <dbReference type="PROSITE" id="PS50893"/>
    </source>
</evidence>